<dbReference type="Proteomes" id="UP000054144">
    <property type="component" value="Unassembled WGS sequence"/>
</dbReference>
<sequence length="368" mass="40151">MSTTIIPSHHLAVASTSPGHFGVLTVPTERPGPGEVLVKVARASMIAFDTYVTDLGFHNDTWPMVMGFNAAGVVAAVAPDVQDLHVGDRVTAFAYQGSRSKAMQEYTIQPVTVCAKIPDNLSFAEAATIPDNFVTAFYTLFNQLQLSFPRADTSSYAPEKAREPIFIYGSGSTTGQYAIQLLCWAGYKRIFTAASPKHHEYLRTLGATDLFDYNSPRLAHEIAERVGGNSKVKYVVDCIAARATLARIAEFVDPEGKVAELLPVKEGSNVRGPEGAAMYLGVPPNSPLPEGTEFIGVRTMLYQKDEFLRDNLMPRILPRLLADGIIQPNHVRLLDEGSFKDRVALGLDLFRNNKVSGEKVVVSVDDSM</sequence>
<dbReference type="Pfam" id="PF08240">
    <property type="entry name" value="ADH_N"/>
    <property type="match status" value="1"/>
</dbReference>
<dbReference type="CDD" id="cd08249">
    <property type="entry name" value="enoyl_reductase_like"/>
    <property type="match status" value="1"/>
</dbReference>
<organism evidence="2 3">
    <name type="scientific">Fistulina hepatica ATCC 64428</name>
    <dbReference type="NCBI Taxonomy" id="1128425"/>
    <lineage>
        <taxon>Eukaryota</taxon>
        <taxon>Fungi</taxon>
        <taxon>Dikarya</taxon>
        <taxon>Basidiomycota</taxon>
        <taxon>Agaricomycotina</taxon>
        <taxon>Agaricomycetes</taxon>
        <taxon>Agaricomycetidae</taxon>
        <taxon>Agaricales</taxon>
        <taxon>Fistulinaceae</taxon>
        <taxon>Fistulina</taxon>
    </lineage>
</organism>
<evidence type="ECO:0000313" key="3">
    <source>
        <dbReference type="Proteomes" id="UP000054144"/>
    </source>
</evidence>
<evidence type="ECO:0000259" key="1">
    <source>
        <dbReference type="SMART" id="SM00829"/>
    </source>
</evidence>
<dbReference type="InterPro" id="IPR047122">
    <property type="entry name" value="Trans-enoyl_RdTase-like"/>
</dbReference>
<feature type="domain" description="Enoyl reductase (ER)" evidence="1">
    <location>
        <begin position="19"/>
        <end position="362"/>
    </location>
</feature>
<dbReference type="SUPFAM" id="SSF50129">
    <property type="entry name" value="GroES-like"/>
    <property type="match status" value="1"/>
</dbReference>
<proteinExistence type="predicted"/>
<gene>
    <name evidence="2" type="ORF">FISHEDRAFT_40854</name>
</gene>
<dbReference type="InterPro" id="IPR011032">
    <property type="entry name" value="GroES-like_sf"/>
</dbReference>
<dbReference type="InterPro" id="IPR036291">
    <property type="entry name" value="NAD(P)-bd_dom_sf"/>
</dbReference>
<keyword evidence="3" id="KW-1185">Reference proteome</keyword>
<dbReference type="GO" id="GO:0016651">
    <property type="term" value="F:oxidoreductase activity, acting on NAD(P)H"/>
    <property type="evidence" value="ECO:0007669"/>
    <property type="project" value="InterPro"/>
</dbReference>
<dbReference type="Pfam" id="PF00107">
    <property type="entry name" value="ADH_zinc_N"/>
    <property type="match status" value="1"/>
</dbReference>
<dbReference type="AlphaFoldDB" id="A0A0D7AG84"/>
<dbReference type="Gene3D" id="3.90.180.10">
    <property type="entry name" value="Medium-chain alcohol dehydrogenases, catalytic domain"/>
    <property type="match status" value="1"/>
</dbReference>
<dbReference type="PANTHER" id="PTHR45348:SF3">
    <property type="entry name" value="ENOYL REDUCTASE (ER) DOMAIN-CONTAINING PROTEIN"/>
    <property type="match status" value="1"/>
</dbReference>
<evidence type="ECO:0000313" key="2">
    <source>
        <dbReference type="EMBL" id="KIY49848.1"/>
    </source>
</evidence>
<dbReference type="EMBL" id="KN881721">
    <property type="protein sequence ID" value="KIY49848.1"/>
    <property type="molecule type" value="Genomic_DNA"/>
</dbReference>
<dbReference type="SMART" id="SM00829">
    <property type="entry name" value="PKS_ER"/>
    <property type="match status" value="1"/>
</dbReference>
<dbReference type="OrthoDB" id="9992527at2759"/>
<dbReference type="PANTHER" id="PTHR45348">
    <property type="entry name" value="HYPOTHETICAL OXIDOREDUCTASE (EUROFUNG)"/>
    <property type="match status" value="1"/>
</dbReference>
<dbReference type="InterPro" id="IPR020843">
    <property type="entry name" value="ER"/>
</dbReference>
<name>A0A0D7AG84_9AGAR</name>
<dbReference type="Gene3D" id="3.40.50.720">
    <property type="entry name" value="NAD(P)-binding Rossmann-like Domain"/>
    <property type="match status" value="1"/>
</dbReference>
<protein>
    <submittedName>
        <fullName evidence="2">GroES-like protein</fullName>
    </submittedName>
</protein>
<dbReference type="InterPro" id="IPR013149">
    <property type="entry name" value="ADH-like_C"/>
</dbReference>
<dbReference type="SUPFAM" id="SSF51735">
    <property type="entry name" value="NAD(P)-binding Rossmann-fold domains"/>
    <property type="match status" value="1"/>
</dbReference>
<reference evidence="2 3" key="1">
    <citation type="journal article" date="2015" name="Fungal Genet. Biol.">
        <title>Evolution of novel wood decay mechanisms in Agaricales revealed by the genome sequences of Fistulina hepatica and Cylindrobasidium torrendii.</title>
        <authorList>
            <person name="Floudas D."/>
            <person name="Held B.W."/>
            <person name="Riley R."/>
            <person name="Nagy L.G."/>
            <person name="Koehler G."/>
            <person name="Ransdell A.S."/>
            <person name="Younus H."/>
            <person name="Chow J."/>
            <person name="Chiniquy J."/>
            <person name="Lipzen A."/>
            <person name="Tritt A."/>
            <person name="Sun H."/>
            <person name="Haridas S."/>
            <person name="LaButti K."/>
            <person name="Ohm R.A."/>
            <person name="Kues U."/>
            <person name="Blanchette R.A."/>
            <person name="Grigoriev I.V."/>
            <person name="Minto R.E."/>
            <person name="Hibbett D.S."/>
        </authorList>
    </citation>
    <scope>NUCLEOTIDE SEQUENCE [LARGE SCALE GENOMIC DNA]</scope>
    <source>
        <strain evidence="2 3">ATCC 64428</strain>
    </source>
</reference>
<dbReference type="InterPro" id="IPR013154">
    <property type="entry name" value="ADH-like_N"/>
</dbReference>
<accession>A0A0D7AG84</accession>